<dbReference type="Proteomes" id="UP000189701">
    <property type="component" value="Unplaced"/>
</dbReference>
<keyword evidence="1" id="KW-1185">Reference proteome</keyword>
<proteinExistence type="predicted"/>
<dbReference type="OrthoDB" id="1329044at2759"/>
<gene>
    <name evidence="2" type="primary">LOC104232880</name>
</gene>
<accession>A0A1U7X0V8</accession>
<dbReference type="RefSeq" id="XP_009784468.1">
    <property type="nucleotide sequence ID" value="XM_009786166.1"/>
</dbReference>
<sequence>MAKSSASVSQENVASSSSLLSQGEVAMPPRAEKCVLGFFSIASDYKVERPSSKLGCGEPMTQYISSITDVGRVKADCRWGDAVLVEIPSWEEDITTYKASFLIMYTYPFTLGPVGPSSPPIDPVILEFYQGYQVTLGQIYPSFWRIVYMIRYYVNMIGEMPFTFDHLIRMYKPRFFHGSLIKLRCRASRALFACIEEPGNGGWISRFVRVRTSDLIPTEKMLFPERWNVERAAIYPSAVTDLPSWVGRLDSICPHVELVWRDLSQARWEDKDHARLRWFRHIQRRSTDAPVRRCE</sequence>
<name>A0A1U7X0V8_NICSY</name>
<reference evidence="2" key="2">
    <citation type="submission" date="2025-08" db="UniProtKB">
        <authorList>
            <consortium name="RefSeq"/>
        </authorList>
    </citation>
    <scope>IDENTIFICATION</scope>
    <source>
        <tissue evidence="2">Leaf</tissue>
    </source>
</reference>
<protein>
    <submittedName>
        <fullName evidence="2">Uncharacterized protein LOC104232880 isoform X1</fullName>
    </submittedName>
</protein>
<evidence type="ECO:0000313" key="1">
    <source>
        <dbReference type="Proteomes" id="UP000189701"/>
    </source>
</evidence>
<dbReference type="AlphaFoldDB" id="A0A1U7X0V8"/>
<organism evidence="1 2">
    <name type="scientific">Nicotiana sylvestris</name>
    <name type="common">Wood tobacco</name>
    <name type="synonym">South American tobacco</name>
    <dbReference type="NCBI Taxonomy" id="4096"/>
    <lineage>
        <taxon>Eukaryota</taxon>
        <taxon>Viridiplantae</taxon>
        <taxon>Streptophyta</taxon>
        <taxon>Embryophyta</taxon>
        <taxon>Tracheophyta</taxon>
        <taxon>Spermatophyta</taxon>
        <taxon>Magnoliopsida</taxon>
        <taxon>eudicotyledons</taxon>
        <taxon>Gunneridae</taxon>
        <taxon>Pentapetalae</taxon>
        <taxon>asterids</taxon>
        <taxon>lamiids</taxon>
        <taxon>Solanales</taxon>
        <taxon>Solanaceae</taxon>
        <taxon>Nicotianoideae</taxon>
        <taxon>Nicotianeae</taxon>
        <taxon>Nicotiana</taxon>
    </lineage>
</organism>
<evidence type="ECO:0000313" key="2">
    <source>
        <dbReference type="RefSeq" id="XP_009784468.1"/>
    </source>
</evidence>
<reference evidence="1" key="1">
    <citation type="journal article" date="2013" name="Genome Biol.">
        <title>Reference genomes and transcriptomes of Nicotiana sylvestris and Nicotiana tomentosiformis.</title>
        <authorList>
            <person name="Sierro N."/>
            <person name="Battey J.N."/>
            <person name="Ouadi S."/>
            <person name="Bovet L."/>
            <person name="Goepfert S."/>
            <person name="Bakaher N."/>
            <person name="Peitsch M.C."/>
            <person name="Ivanov N.V."/>
        </authorList>
    </citation>
    <scope>NUCLEOTIDE SEQUENCE [LARGE SCALE GENOMIC DNA]</scope>
</reference>